<keyword evidence="1" id="KW-0831">Ubiquinone biosynthesis</keyword>
<dbReference type="RefSeq" id="WP_260975835.1">
    <property type="nucleotide sequence ID" value="NZ_JAOANI010000015.1"/>
</dbReference>
<dbReference type="GO" id="GO:0005737">
    <property type="term" value="C:cytoplasm"/>
    <property type="evidence" value="ECO:0007669"/>
    <property type="project" value="UniProtKB-SubCell"/>
</dbReference>
<dbReference type="Proteomes" id="UP001147830">
    <property type="component" value="Unassembled WGS sequence"/>
</dbReference>
<dbReference type="GO" id="GO:0006744">
    <property type="term" value="P:ubiquinone biosynthetic process"/>
    <property type="evidence" value="ECO:0007669"/>
    <property type="project" value="UniProtKB-UniRule"/>
</dbReference>
<keyword evidence="1" id="KW-0963">Cytoplasm</keyword>
<dbReference type="AlphaFoldDB" id="A0A9X2WEP1"/>
<dbReference type="Pfam" id="PF02036">
    <property type="entry name" value="SCP2"/>
    <property type="match status" value="1"/>
</dbReference>
<dbReference type="PANTHER" id="PTHR38693:SF1">
    <property type="entry name" value="UBIQUINONE BIOSYNTHESIS ACCESSORY FACTOR UBIJ"/>
    <property type="match status" value="1"/>
</dbReference>
<keyword evidence="5" id="KW-1185">Reference proteome</keyword>
<sequence length="239" mass="25606">MLSKLPAELLQAACVPFEAAINHVLHYDPAALNSLSRQQGRLLCVRIDALNPVLIRIVDNGIVLSLAHGNNNEPGADSLSSADATLSGSAADFFALARASDKAHALISSAIDMDGDSEFALSLTRVAQNLDIDWEALITPLTGGLLAHQLGKGLRGLLNWGKSSAPAYRNAVKEYLEDEAQLLTPEPLAAQFADEVDQLRLATDRLEARTLRLAARMQQNDSTNTSPNKSTNTSSLPKE</sequence>
<evidence type="ECO:0000259" key="3">
    <source>
        <dbReference type="Pfam" id="PF02036"/>
    </source>
</evidence>
<evidence type="ECO:0000313" key="5">
    <source>
        <dbReference type="Proteomes" id="UP001147830"/>
    </source>
</evidence>
<organism evidence="4 5">
    <name type="scientific">Thalassolituus pacificus</name>
    <dbReference type="NCBI Taxonomy" id="2975440"/>
    <lineage>
        <taxon>Bacteria</taxon>
        <taxon>Pseudomonadati</taxon>
        <taxon>Pseudomonadota</taxon>
        <taxon>Gammaproteobacteria</taxon>
        <taxon>Oceanospirillales</taxon>
        <taxon>Oceanospirillaceae</taxon>
        <taxon>Thalassolituus</taxon>
    </lineage>
</organism>
<comment type="caution">
    <text evidence="4">The sequence shown here is derived from an EMBL/GenBank/DDBJ whole genome shotgun (WGS) entry which is preliminary data.</text>
</comment>
<dbReference type="PANTHER" id="PTHR38693">
    <property type="entry name" value="UBIQUINONE BIOSYNTHESIS PROTEIN UBIJ"/>
    <property type="match status" value="1"/>
</dbReference>
<dbReference type="HAMAP" id="MF_02215">
    <property type="entry name" value="UbiJ"/>
    <property type="match status" value="1"/>
</dbReference>
<proteinExistence type="inferred from homology"/>
<feature type="region of interest" description="Disordered" evidence="2">
    <location>
        <begin position="216"/>
        <end position="239"/>
    </location>
</feature>
<reference evidence="4" key="1">
    <citation type="journal article" date="2022" name="Front. Microbiol.">
        <title>Genome-based taxonomic rearrangement of Oceanobacter-related bacteria including the description of Thalassolituus hydrocarbonoclasticus sp. nov. and Thalassolituus pacificus sp. nov. and emended description of the genus Thalassolituus.</title>
        <authorList>
            <person name="Dong C."/>
            <person name="Wei L."/>
            <person name="Wang J."/>
            <person name="Lai Q."/>
            <person name="Huang Z."/>
            <person name="Shao Z."/>
        </authorList>
    </citation>
    <scope>NUCLEOTIDE SEQUENCE</scope>
    <source>
        <strain evidence="4">59MF3M-4</strain>
    </source>
</reference>
<reference evidence="4" key="2">
    <citation type="submission" date="2022-08" db="EMBL/GenBank/DDBJ databases">
        <authorList>
            <person name="Dong C."/>
        </authorList>
    </citation>
    <scope>NUCLEOTIDE SEQUENCE</scope>
    <source>
        <strain evidence="4">59MF3M-4</strain>
    </source>
</reference>
<accession>A0A9X2WEP1</accession>
<comment type="similarity">
    <text evidence="1">Belongs to the UbiJ family.</text>
</comment>
<dbReference type="InterPro" id="IPR038989">
    <property type="entry name" value="UbiJ"/>
</dbReference>
<evidence type="ECO:0000313" key="4">
    <source>
        <dbReference type="EMBL" id="MCT7358943.1"/>
    </source>
</evidence>
<comment type="subcellular location">
    <subcellularLocation>
        <location evidence="1">Cytoplasm</location>
    </subcellularLocation>
</comment>
<comment type="function">
    <text evidence="1">Required for ubiquinone (coenzyme Q) biosynthesis. Binds hydrophobic ubiquinone biosynthetic intermediates via its SCP2 domain and is essential for the stability of the Ubi complex. May constitute a docking platform where Ubi enzymes assemble and access their SCP2-bound polyprenyl substrates.</text>
</comment>
<dbReference type="InterPro" id="IPR003033">
    <property type="entry name" value="SCP2_sterol-bd_dom"/>
</dbReference>
<evidence type="ECO:0000256" key="2">
    <source>
        <dbReference type="SAM" id="MobiDB-lite"/>
    </source>
</evidence>
<evidence type="ECO:0000256" key="1">
    <source>
        <dbReference type="HAMAP-Rule" id="MF_02215"/>
    </source>
</evidence>
<gene>
    <name evidence="1" type="primary">ubiJ</name>
    <name evidence="4" type="ORF">NYR02_07930</name>
</gene>
<protein>
    <recommendedName>
        <fullName evidence="1">Ubiquinone biosynthesis accessory factor UbiJ</fullName>
    </recommendedName>
</protein>
<dbReference type="EMBL" id="JAOANI010000015">
    <property type="protein sequence ID" value="MCT7358943.1"/>
    <property type="molecule type" value="Genomic_DNA"/>
</dbReference>
<comment type="pathway">
    <text evidence="1">Cofactor biosynthesis; ubiquinone biosynthesis.</text>
</comment>
<name>A0A9X2WEP1_9GAMM</name>
<feature type="domain" description="SCP2" evidence="3">
    <location>
        <begin position="21"/>
        <end position="127"/>
    </location>
</feature>